<dbReference type="AlphaFoldDB" id="A0A165LRD4"/>
<dbReference type="Proteomes" id="UP000077266">
    <property type="component" value="Unassembled WGS sequence"/>
</dbReference>
<organism evidence="2 3">
    <name type="scientific">Exidia glandulosa HHB12029</name>
    <dbReference type="NCBI Taxonomy" id="1314781"/>
    <lineage>
        <taxon>Eukaryota</taxon>
        <taxon>Fungi</taxon>
        <taxon>Dikarya</taxon>
        <taxon>Basidiomycota</taxon>
        <taxon>Agaricomycotina</taxon>
        <taxon>Agaricomycetes</taxon>
        <taxon>Auriculariales</taxon>
        <taxon>Exidiaceae</taxon>
        <taxon>Exidia</taxon>
    </lineage>
</organism>
<dbReference type="InterPro" id="IPR001810">
    <property type="entry name" value="F-box_dom"/>
</dbReference>
<reference evidence="2 3" key="1">
    <citation type="journal article" date="2016" name="Mol. Biol. Evol.">
        <title>Comparative Genomics of Early-Diverging Mushroom-Forming Fungi Provides Insights into the Origins of Lignocellulose Decay Capabilities.</title>
        <authorList>
            <person name="Nagy L.G."/>
            <person name="Riley R."/>
            <person name="Tritt A."/>
            <person name="Adam C."/>
            <person name="Daum C."/>
            <person name="Floudas D."/>
            <person name="Sun H."/>
            <person name="Yadav J.S."/>
            <person name="Pangilinan J."/>
            <person name="Larsson K.H."/>
            <person name="Matsuura K."/>
            <person name="Barry K."/>
            <person name="Labutti K."/>
            <person name="Kuo R."/>
            <person name="Ohm R.A."/>
            <person name="Bhattacharya S.S."/>
            <person name="Shirouzu T."/>
            <person name="Yoshinaga Y."/>
            <person name="Martin F.M."/>
            <person name="Grigoriev I.V."/>
            <person name="Hibbett D.S."/>
        </authorList>
    </citation>
    <scope>NUCLEOTIDE SEQUENCE [LARGE SCALE GENOMIC DNA]</scope>
    <source>
        <strain evidence="2 3">HHB12029</strain>
    </source>
</reference>
<gene>
    <name evidence="2" type="ORF">EXIGLDRAFT_832314</name>
</gene>
<evidence type="ECO:0000313" key="2">
    <source>
        <dbReference type="EMBL" id="KZV98214.1"/>
    </source>
</evidence>
<dbReference type="EMBL" id="KV425921">
    <property type="protein sequence ID" value="KZV98214.1"/>
    <property type="molecule type" value="Genomic_DNA"/>
</dbReference>
<name>A0A165LRD4_EXIGL</name>
<proteinExistence type="predicted"/>
<dbReference type="SUPFAM" id="SSF81383">
    <property type="entry name" value="F-box domain"/>
    <property type="match status" value="1"/>
</dbReference>
<feature type="domain" description="F-box" evidence="1">
    <location>
        <begin position="17"/>
        <end position="63"/>
    </location>
</feature>
<dbReference type="SMART" id="SM00256">
    <property type="entry name" value="FBOX"/>
    <property type="match status" value="1"/>
</dbReference>
<protein>
    <recommendedName>
        <fullName evidence="1">F-box domain-containing protein</fullName>
    </recommendedName>
</protein>
<evidence type="ECO:0000259" key="1">
    <source>
        <dbReference type="PROSITE" id="PS50181"/>
    </source>
</evidence>
<dbReference type="InParanoid" id="A0A165LRD4"/>
<keyword evidence="3" id="KW-1185">Reference proteome</keyword>
<dbReference type="InterPro" id="IPR036047">
    <property type="entry name" value="F-box-like_dom_sf"/>
</dbReference>
<sequence length="540" mass="61663">MVAPPDPGAHEDDIASLDHTRRIPNELLHHVVDYLPASQLLLVSSVSRRFRGVITRDSRFCITIRIKATHRNIFTNICSRQVAHAHAILEYAIPEQLPVATIVVCQDVDPVGALATLRNYMCDSVFPIVRAALPMLVRLAVEIPDEHSDALQAVLLQPAPLLRHLKLSRIARPSYPKYGSEDDSDHEAEPEHCAHVVPRNIFSGIAPQLLRVSFCNISFTEGPIPAFSSVRCVALRYDYHSPDIRISRLFPCIAELEIEFEASEYTHAPPASIDYSGISLKHLHIGDLWSCRLLATMATMTGSLDLALIPAITYTSFDGCQDDQKTLLDSIPGAVTMRMRDITEPGLDSGLEFRAMRDGYRRVFRFEKLNSRTLENFSIFAFRVVDIRLEYWLIRVLLNYKCDFPVLRRVRLDYSRRYDVRLRIEPLWFDIDNSHVEDDDRSATVVSNLYLVRCPLLDAVAFTAPDFDRKISPRQVASIGHALGQSERPREARARLEMFGVTFVEHARRELLDLIFPRIVYHSRDKVLDWGENEEWPRTR</sequence>
<dbReference type="Gene3D" id="1.20.1280.50">
    <property type="match status" value="1"/>
</dbReference>
<evidence type="ECO:0000313" key="3">
    <source>
        <dbReference type="Proteomes" id="UP000077266"/>
    </source>
</evidence>
<dbReference type="PROSITE" id="PS50181">
    <property type="entry name" value="FBOX"/>
    <property type="match status" value="1"/>
</dbReference>
<accession>A0A165LRD4</accession>
<dbReference type="Pfam" id="PF12937">
    <property type="entry name" value="F-box-like"/>
    <property type="match status" value="1"/>
</dbReference>
<dbReference type="CDD" id="cd09917">
    <property type="entry name" value="F-box_SF"/>
    <property type="match status" value="1"/>
</dbReference>